<proteinExistence type="predicted"/>
<evidence type="ECO:0000313" key="2">
    <source>
        <dbReference type="Proteomes" id="UP000027746"/>
    </source>
</evidence>
<name>A0A073IUF2_9RHOB</name>
<dbReference type="EMBL" id="JAMD01000021">
    <property type="protein sequence ID" value="KEJ93963.1"/>
    <property type="molecule type" value="Genomic_DNA"/>
</dbReference>
<comment type="caution">
    <text evidence="1">The sequence shown here is derived from an EMBL/GenBank/DDBJ whole genome shotgun (WGS) entry which is preliminary data.</text>
</comment>
<evidence type="ECO:0000313" key="1">
    <source>
        <dbReference type="EMBL" id="KEJ93963.1"/>
    </source>
</evidence>
<reference evidence="1 2" key="1">
    <citation type="submission" date="2014-01" db="EMBL/GenBank/DDBJ databases">
        <title>Sulfitobacter sp. H3 (MCCC 1A00686) Genome Sequencing.</title>
        <authorList>
            <person name="Lai Q."/>
            <person name="Hong Z."/>
        </authorList>
    </citation>
    <scope>NUCLEOTIDE SEQUENCE [LARGE SCALE GENOMIC DNA]</scope>
    <source>
        <strain evidence="1 2">H3</strain>
    </source>
</reference>
<dbReference type="RefSeq" id="WP_037931073.1">
    <property type="nucleotide sequence ID" value="NZ_FQVP01000008.1"/>
</dbReference>
<accession>A0A073IUF2</accession>
<gene>
    <name evidence="1" type="ORF">SUH3_11870</name>
</gene>
<dbReference type="Proteomes" id="UP000027746">
    <property type="component" value="Unassembled WGS sequence"/>
</dbReference>
<dbReference type="AlphaFoldDB" id="A0A073IUF2"/>
<keyword evidence="2" id="KW-1185">Reference proteome</keyword>
<protein>
    <submittedName>
        <fullName evidence="1">Uncharacterized protein</fullName>
    </submittedName>
</protein>
<sequence length="76" mass="7790">MIAGIKLQITADARALAGVAGNLKARAAHLRALYDQMSEADQLSPNSEALADQAATLEAIAQTATDSALELIGIAN</sequence>
<organism evidence="1 2">
    <name type="scientific">Pseudosulfitobacter pseudonitzschiae</name>
    <dbReference type="NCBI Taxonomy" id="1402135"/>
    <lineage>
        <taxon>Bacteria</taxon>
        <taxon>Pseudomonadati</taxon>
        <taxon>Pseudomonadota</taxon>
        <taxon>Alphaproteobacteria</taxon>
        <taxon>Rhodobacterales</taxon>
        <taxon>Roseobacteraceae</taxon>
        <taxon>Pseudosulfitobacter</taxon>
    </lineage>
</organism>